<feature type="domain" description="Serine/threonine-protein kinase BSK1-like TPR repeats" evidence="3">
    <location>
        <begin position="308"/>
        <end position="410"/>
    </location>
</feature>
<feature type="repeat" description="ANK" evidence="1">
    <location>
        <begin position="93"/>
        <end position="125"/>
    </location>
</feature>
<sequence>MASALRSSDATQALSVRDKVNTLLNAARDGNLERLKKAAQAIGDGQDLAETIAAVKDANGRGALHFAARDGRTEICKYLLEDLNLCVDSRDDDGETPLIHATRQGHLQTAKYLLEHGADPATTSNELGTTALHHAAGTGSVELINLLLSKGVPVDAPSDAGPPLIWASGNDRPTAVKTLLDHGADPNAETDDNVTALISAVAASSLESVELLVKRGAKVNVNAGGVTPLHIAADNGNEKMISCLLEAGADPNTRDEEDLKPLQVAAAKGNRAAVEFFFPVTSPDPTIPDWTVDGLLAYAQHQTAKAQEVHEGLNEKSKNIEESKADIVEVSPENKQKSLEAKLRGDEAFKKKDYLTAVDAYTQAIDLDPNNAILLSNRSLCWIRLGQAEQALADAKACRAMCPDWPKACYREGVALRLLQFFDEAANAFYEGVKLDPESKELVDAFREAVEAGRKFHASK</sequence>
<dbReference type="Gene3D" id="1.25.40.20">
    <property type="entry name" value="Ankyrin repeat-containing domain"/>
    <property type="match status" value="3"/>
</dbReference>
<evidence type="ECO:0000313" key="4">
    <source>
        <dbReference type="EMBL" id="ACN40446.1"/>
    </source>
</evidence>
<dbReference type="SMART" id="SM00028">
    <property type="entry name" value="TPR"/>
    <property type="match status" value="3"/>
</dbReference>
<evidence type="ECO:0000259" key="3">
    <source>
        <dbReference type="Pfam" id="PF25575"/>
    </source>
</evidence>
<dbReference type="PROSITE" id="PS50297">
    <property type="entry name" value="ANK_REP_REGION"/>
    <property type="match status" value="4"/>
</dbReference>
<dbReference type="EMBL" id="BT070956">
    <property type="protein sequence ID" value="ACN40446.1"/>
    <property type="molecule type" value="mRNA"/>
</dbReference>
<dbReference type="SUPFAM" id="SSF48452">
    <property type="entry name" value="TPR-like"/>
    <property type="match status" value="1"/>
</dbReference>
<feature type="repeat" description="ANK" evidence="1">
    <location>
        <begin position="127"/>
        <end position="159"/>
    </location>
</feature>
<organism evidence="4">
    <name type="scientific">Picea sitchensis</name>
    <name type="common">Sitka spruce</name>
    <name type="synonym">Pinus sitchensis</name>
    <dbReference type="NCBI Taxonomy" id="3332"/>
    <lineage>
        <taxon>Eukaryota</taxon>
        <taxon>Viridiplantae</taxon>
        <taxon>Streptophyta</taxon>
        <taxon>Embryophyta</taxon>
        <taxon>Tracheophyta</taxon>
        <taxon>Spermatophyta</taxon>
        <taxon>Pinopsida</taxon>
        <taxon>Pinidae</taxon>
        <taxon>Conifers I</taxon>
        <taxon>Pinales</taxon>
        <taxon>Pinaceae</taxon>
        <taxon>Picea</taxon>
    </lineage>
</organism>
<accession>C0PRK6</accession>
<dbReference type="Pfam" id="PF12796">
    <property type="entry name" value="Ank_2"/>
    <property type="match status" value="3"/>
</dbReference>
<dbReference type="InterPro" id="IPR011990">
    <property type="entry name" value="TPR-like_helical_dom_sf"/>
</dbReference>
<protein>
    <recommendedName>
        <fullName evidence="3">Serine/threonine-protein kinase BSK1-like TPR repeats domain-containing protein</fullName>
    </recommendedName>
</protein>
<dbReference type="PRINTS" id="PR01415">
    <property type="entry name" value="ANKYRIN"/>
</dbReference>
<dbReference type="PANTHER" id="PTHR46224">
    <property type="entry name" value="ANKYRIN REPEAT FAMILY PROTEIN"/>
    <property type="match status" value="1"/>
</dbReference>
<dbReference type="InterPro" id="IPR051616">
    <property type="entry name" value="Cul2-RING_E3_ligase_SR"/>
</dbReference>
<dbReference type="InterPro" id="IPR019734">
    <property type="entry name" value="TPR_rpt"/>
</dbReference>
<evidence type="ECO:0000256" key="1">
    <source>
        <dbReference type="PROSITE-ProRule" id="PRU00023"/>
    </source>
</evidence>
<feature type="repeat" description="TPR" evidence="2">
    <location>
        <begin position="338"/>
        <end position="371"/>
    </location>
</feature>
<proteinExistence type="evidence at transcript level"/>
<dbReference type="SMART" id="SM00248">
    <property type="entry name" value="ANK"/>
    <property type="match status" value="7"/>
</dbReference>
<dbReference type="Pfam" id="PF25575">
    <property type="entry name" value="TPR_BSK1_C"/>
    <property type="match status" value="1"/>
</dbReference>
<dbReference type="SUPFAM" id="SSF48403">
    <property type="entry name" value="Ankyrin repeat"/>
    <property type="match status" value="1"/>
</dbReference>
<dbReference type="Gene3D" id="1.25.40.10">
    <property type="entry name" value="Tetratricopeptide repeat domain"/>
    <property type="match status" value="1"/>
</dbReference>
<dbReference type="AlphaFoldDB" id="C0PRK6"/>
<keyword evidence="1" id="KW-0040">ANK repeat</keyword>
<dbReference type="PANTHER" id="PTHR46224:SF6">
    <property type="entry name" value="ANKYRIN REPEAT FAMILY PROTEIN"/>
    <property type="match status" value="1"/>
</dbReference>
<dbReference type="InterPro" id="IPR058209">
    <property type="entry name" value="TPR_BSK1_C"/>
</dbReference>
<feature type="repeat" description="ANK" evidence="1">
    <location>
        <begin position="224"/>
        <end position="256"/>
    </location>
</feature>
<name>C0PRK6_PICSI</name>
<dbReference type="InterPro" id="IPR002110">
    <property type="entry name" value="Ankyrin_rpt"/>
</dbReference>
<dbReference type="PROSITE" id="PS50088">
    <property type="entry name" value="ANK_REPEAT"/>
    <property type="match status" value="6"/>
</dbReference>
<evidence type="ECO:0000256" key="2">
    <source>
        <dbReference type="PROSITE-ProRule" id="PRU00339"/>
    </source>
</evidence>
<reference evidence="4" key="1">
    <citation type="submission" date="2009-02" db="EMBL/GenBank/DDBJ databases">
        <title>Full length sequence-verified cDNA sequences from Sitka spruce (Picea sitchensis).</title>
        <authorList>
            <person name="Reid K.E."/>
            <person name="Liao N."/>
            <person name="Ralph S."/>
            <person name="Kolosova N."/>
            <person name="Oddy C."/>
            <person name="Moore R."/>
            <person name="Mayo M."/>
            <person name="Wagner S."/>
            <person name="King J."/>
            <person name="Yanchuk A."/>
            <person name="Holt R."/>
            <person name="Jones S."/>
            <person name="Marra M."/>
            <person name="Ritland C.E."/>
            <person name="Ritland K."/>
            <person name="Bohlmann J."/>
        </authorList>
    </citation>
    <scope>NUCLEOTIDE SEQUENCE</scope>
    <source>
        <tissue evidence="4">Green portion of the leader tissue</tissue>
    </source>
</reference>
<dbReference type="InterPro" id="IPR036770">
    <property type="entry name" value="Ankyrin_rpt-contain_sf"/>
</dbReference>
<dbReference type="PROSITE" id="PS50005">
    <property type="entry name" value="TPR"/>
    <property type="match status" value="1"/>
</dbReference>
<feature type="repeat" description="ANK" evidence="1">
    <location>
        <begin position="192"/>
        <end position="224"/>
    </location>
</feature>
<feature type="repeat" description="ANK" evidence="1">
    <location>
        <begin position="59"/>
        <end position="81"/>
    </location>
</feature>
<keyword evidence="2" id="KW-0802">TPR repeat</keyword>
<feature type="repeat" description="ANK" evidence="1">
    <location>
        <begin position="159"/>
        <end position="191"/>
    </location>
</feature>